<dbReference type="EMBL" id="AE008691">
    <property type="protein sequence ID" value="AAM24274.1"/>
    <property type="molecule type" value="Genomic_DNA"/>
</dbReference>
<evidence type="ECO:0000256" key="1">
    <source>
        <dbReference type="ARBA" id="ARBA00004141"/>
    </source>
</evidence>
<evidence type="ECO:0000256" key="5">
    <source>
        <dbReference type="ARBA" id="ARBA00023136"/>
    </source>
</evidence>
<evidence type="ECO:0000256" key="4">
    <source>
        <dbReference type="ARBA" id="ARBA00022989"/>
    </source>
</evidence>
<dbReference type="eggNOG" id="COG2119">
    <property type="taxonomic scope" value="Bacteria"/>
</dbReference>
<dbReference type="InterPro" id="IPR001727">
    <property type="entry name" value="GDT1-like"/>
</dbReference>
<dbReference type="PANTHER" id="PTHR12608:SF1">
    <property type="entry name" value="TRANSMEMBRANE PROTEIN 165"/>
    <property type="match status" value="1"/>
</dbReference>
<feature type="transmembrane region" description="Helical" evidence="6">
    <location>
        <begin position="100"/>
        <end position="116"/>
    </location>
</feature>
<organism evidence="7 8">
    <name type="scientific">Caldanaerobacter subterraneus subsp. tengcongensis (strain DSM 15242 / JCM 11007 / NBRC 100824 / MB4)</name>
    <name type="common">Thermoanaerobacter tengcongensis</name>
    <dbReference type="NCBI Taxonomy" id="273068"/>
    <lineage>
        <taxon>Bacteria</taxon>
        <taxon>Bacillati</taxon>
        <taxon>Bacillota</taxon>
        <taxon>Clostridia</taxon>
        <taxon>Thermoanaerobacterales</taxon>
        <taxon>Thermoanaerobacteraceae</taxon>
        <taxon>Caldanaerobacter</taxon>
    </lineage>
</organism>
<dbReference type="KEGG" id="tte:TTE1019"/>
<dbReference type="Proteomes" id="UP000000555">
    <property type="component" value="Chromosome"/>
</dbReference>
<feature type="transmembrane region" description="Helical" evidence="6">
    <location>
        <begin position="137"/>
        <end position="160"/>
    </location>
</feature>
<sequence length="192" mass="21442">MGGTKMETLFTSFFLVFASEMGDKSQLMSIAFASLFKARTVLVSVLIAALINNGIAVLFGSYMGEHIPNFYMKFLAALLVLFFGVFSLSHKESENGKIITSHYPPLLTIIITYVLSEFGDKTQLTTIALTASYRQPFYILLGTTLGMFMADVIGIIIGSYFNKKISHNYLKYISSAVFIAFAFSLLYKLFYK</sequence>
<keyword evidence="3 6" id="KW-0812">Transmembrane</keyword>
<name>Q8RB07_CALS4</name>
<evidence type="ECO:0000256" key="6">
    <source>
        <dbReference type="RuleBase" id="RU365102"/>
    </source>
</evidence>
<dbReference type="AlphaFoldDB" id="Q8RB07"/>
<comment type="subcellular location">
    <subcellularLocation>
        <location evidence="1 6">Membrane</location>
        <topology evidence="1 6">Multi-pass membrane protein</topology>
    </subcellularLocation>
</comment>
<proteinExistence type="inferred from homology"/>
<dbReference type="HOGENOM" id="CLU_040186_2_0_9"/>
<keyword evidence="5 6" id="KW-0472">Membrane</keyword>
<dbReference type="PANTHER" id="PTHR12608">
    <property type="entry name" value="TRANSMEMBRANE PROTEIN HTP-1 RELATED"/>
    <property type="match status" value="1"/>
</dbReference>
<keyword evidence="4 6" id="KW-1133">Transmembrane helix</keyword>
<dbReference type="Pfam" id="PF01169">
    <property type="entry name" value="GDT1"/>
    <property type="match status" value="2"/>
</dbReference>
<evidence type="ECO:0000256" key="2">
    <source>
        <dbReference type="ARBA" id="ARBA00009190"/>
    </source>
</evidence>
<reference evidence="7 8" key="1">
    <citation type="journal article" date="2002" name="Genome Res.">
        <title>A complete sequence of the T. tengcongensis genome.</title>
        <authorList>
            <person name="Bao Q."/>
            <person name="Tian Y."/>
            <person name="Li W."/>
            <person name="Xu Z."/>
            <person name="Xuan Z."/>
            <person name="Hu S."/>
            <person name="Dong W."/>
            <person name="Yang J."/>
            <person name="Chen Y."/>
            <person name="Xue Y."/>
            <person name="Xu Y."/>
            <person name="Lai X."/>
            <person name="Huang L."/>
            <person name="Dong X."/>
            <person name="Ma Y."/>
            <person name="Ling L."/>
            <person name="Tan H."/>
            <person name="Chen R."/>
            <person name="Wang J."/>
            <person name="Yu J."/>
            <person name="Yang H."/>
        </authorList>
    </citation>
    <scope>NUCLEOTIDE SEQUENCE [LARGE SCALE GENOMIC DNA]</scope>
    <source>
        <strain evidence="8">DSM 15242 / JCM 11007 / NBRC 100824 / MB4</strain>
    </source>
</reference>
<evidence type="ECO:0000313" key="7">
    <source>
        <dbReference type="EMBL" id="AAM24274.1"/>
    </source>
</evidence>
<feature type="transmembrane region" description="Helical" evidence="6">
    <location>
        <begin position="172"/>
        <end position="191"/>
    </location>
</feature>
<comment type="similarity">
    <text evidence="2 6">Belongs to the GDT1 family.</text>
</comment>
<evidence type="ECO:0000313" key="8">
    <source>
        <dbReference type="Proteomes" id="UP000000555"/>
    </source>
</evidence>
<feature type="transmembrane region" description="Helical" evidence="6">
    <location>
        <begin position="70"/>
        <end position="88"/>
    </location>
</feature>
<evidence type="ECO:0000256" key="3">
    <source>
        <dbReference type="ARBA" id="ARBA00022692"/>
    </source>
</evidence>
<gene>
    <name evidence="7" type="ordered locus">TTE1019</name>
</gene>
<protein>
    <recommendedName>
        <fullName evidence="6">GDT1 family protein</fullName>
    </recommendedName>
</protein>
<feature type="transmembrane region" description="Helical" evidence="6">
    <location>
        <begin position="38"/>
        <end position="58"/>
    </location>
</feature>
<dbReference type="GO" id="GO:0046873">
    <property type="term" value="F:metal ion transmembrane transporter activity"/>
    <property type="evidence" value="ECO:0007669"/>
    <property type="project" value="InterPro"/>
</dbReference>
<dbReference type="GO" id="GO:0016020">
    <property type="term" value="C:membrane"/>
    <property type="evidence" value="ECO:0007669"/>
    <property type="project" value="UniProtKB-SubCell"/>
</dbReference>
<accession>Q8RB07</accession>
<keyword evidence="8" id="KW-1185">Reference proteome</keyword>